<reference evidence="5 6" key="1">
    <citation type="journal article" date="2018" name="Elife">
        <title>Discovery and characterization of a prevalent human gut bacterial enzyme sufficient for the inactivation of a family of plant toxins.</title>
        <authorList>
            <person name="Koppel N."/>
            <person name="Bisanz J.E."/>
            <person name="Pandelia M.E."/>
            <person name="Turnbaugh P.J."/>
            <person name="Balskus E.P."/>
        </authorList>
    </citation>
    <scope>NUCLEOTIDE SEQUENCE [LARGE SCALE GENOMIC DNA]</scope>
    <source>
        <strain evidence="6">anaerobia AP69FAA</strain>
    </source>
</reference>
<dbReference type="Pfam" id="PF13487">
    <property type="entry name" value="HD_5"/>
    <property type="match status" value="1"/>
</dbReference>
<evidence type="ECO:0000259" key="4">
    <source>
        <dbReference type="PROSITE" id="PS51832"/>
    </source>
</evidence>
<dbReference type="InterPro" id="IPR037522">
    <property type="entry name" value="HD_GYP_dom"/>
</dbReference>
<name>A0A369LC36_9ACTN</name>
<dbReference type="CDD" id="cd00156">
    <property type="entry name" value="REC"/>
    <property type="match status" value="1"/>
</dbReference>
<dbReference type="STRING" id="1034345.GCA_000236865_00769"/>
<dbReference type="SMART" id="SM00267">
    <property type="entry name" value="GGDEF"/>
    <property type="match status" value="1"/>
</dbReference>
<dbReference type="Gene3D" id="3.40.50.2300">
    <property type="match status" value="1"/>
</dbReference>
<dbReference type="InterPro" id="IPR000160">
    <property type="entry name" value="GGDEF_dom"/>
</dbReference>
<gene>
    <name evidence="5" type="ORF">C1880_06060</name>
</gene>
<keyword evidence="6" id="KW-1185">Reference proteome</keyword>
<dbReference type="SUPFAM" id="SSF52172">
    <property type="entry name" value="CheY-like"/>
    <property type="match status" value="1"/>
</dbReference>
<dbReference type="PANTHER" id="PTHR45228">
    <property type="entry name" value="CYCLIC DI-GMP PHOSPHODIESTERASE TM_0186-RELATED"/>
    <property type="match status" value="1"/>
</dbReference>
<dbReference type="Pfam" id="PF00990">
    <property type="entry name" value="GGDEF"/>
    <property type="match status" value="1"/>
</dbReference>
<feature type="domain" description="GGDEF" evidence="3">
    <location>
        <begin position="143"/>
        <end position="271"/>
    </location>
</feature>
<keyword evidence="1" id="KW-0597">Phosphoprotein</keyword>
<dbReference type="InterPro" id="IPR043128">
    <property type="entry name" value="Rev_trsase/Diguanyl_cyclase"/>
</dbReference>
<protein>
    <recommendedName>
        <fullName evidence="7">Diguanylate cyclase</fullName>
    </recommendedName>
</protein>
<evidence type="ECO:0000313" key="5">
    <source>
        <dbReference type="EMBL" id="RDB55766.1"/>
    </source>
</evidence>
<dbReference type="Proteomes" id="UP000253792">
    <property type="component" value="Unassembled WGS sequence"/>
</dbReference>
<evidence type="ECO:0000313" key="6">
    <source>
        <dbReference type="Proteomes" id="UP000253792"/>
    </source>
</evidence>
<dbReference type="PROSITE" id="PS50887">
    <property type="entry name" value="GGDEF"/>
    <property type="match status" value="1"/>
</dbReference>
<evidence type="ECO:0008006" key="7">
    <source>
        <dbReference type="Google" id="ProtNLM"/>
    </source>
</evidence>
<dbReference type="Gene3D" id="3.30.70.270">
    <property type="match status" value="1"/>
</dbReference>
<dbReference type="Gene3D" id="1.10.3210.10">
    <property type="entry name" value="Hypothetical protein af1432"/>
    <property type="match status" value="1"/>
</dbReference>
<dbReference type="PROSITE" id="PS51832">
    <property type="entry name" value="HD_GYP"/>
    <property type="match status" value="1"/>
</dbReference>
<organism evidence="5 6">
    <name type="scientific">Senegalimassilia anaerobia</name>
    <dbReference type="NCBI Taxonomy" id="1473216"/>
    <lineage>
        <taxon>Bacteria</taxon>
        <taxon>Bacillati</taxon>
        <taxon>Actinomycetota</taxon>
        <taxon>Coriobacteriia</taxon>
        <taxon>Coriobacteriales</taxon>
        <taxon>Coriobacteriaceae</taxon>
        <taxon>Senegalimassilia</taxon>
    </lineage>
</organism>
<dbReference type="SUPFAM" id="SSF55073">
    <property type="entry name" value="Nucleotide cyclase"/>
    <property type="match status" value="1"/>
</dbReference>
<dbReference type="GO" id="GO:0000160">
    <property type="term" value="P:phosphorelay signal transduction system"/>
    <property type="evidence" value="ECO:0007669"/>
    <property type="project" value="InterPro"/>
</dbReference>
<proteinExistence type="predicted"/>
<dbReference type="SUPFAM" id="SSF109604">
    <property type="entry name" value="HD-domain/PDEase-like"/>
    <property type="match status" value="1"/>
</dbReference>
<dbReference type="CDD" id="cd00077">
    <property type="entry name" value="HDc"/>
    <property type="match status" value="1"/>
</dbReference>
<evidence type="ECO:0000259" key="3">
    <source>
        <dbReference type="PROSITE" id="PS50887"/>
    </source>
</evidence>
<evidence type="ECO:0000259" key="2">
    <source>
        <dbReference type="PROSITE" id="PS50110"/>
    </source>
</evidence>
<comment type="caution">
    <text evidence="5">The sequence shown here is derived from an EMBL/GenBank/DDBJ whole genome shotgun (WGS) entry which is preliminary data.</text>
</comment>
<dbReference type="CDD" id="cd01949">
    <property type="entry name" value="GGDEF"/>
    <property type="match status" value="1"/>
</dbReference>
<feature type="domain" description="Response regulatory" evidence="2">
    <location>
        <begin position="283"/>
        <end position="400"/>
    </location>
</feature>
<feature type="domain" description="HD-GYP" evidence="4">
    <location>
        <begin position="420"/>
        <end position="628"/>
    </location>
</feature>
<dbReference type="InterPro" id="IPR003607">
    <property type="entry name" value="HD/PDEase_dom"/>
</dbReference>
<dbReference type="NCBIfam" id="TIGR00254">
    <property type="entry name" value="GGDEF"/>
    <property type="match status" value="1"/>
</dbReference>
<dbReference type="PANTHER" id="PTHR45228:SF4">
    <property type="entry name" value="LIPOPROTEIN"/>
    <property type="match status" value="1"/>
</dbReference>
<dbReference type="SMART" id="SM00471">
    <property type="entry name" value="HDc"/>
    <property type="match status" value="1"/>
</dbReference>
<dbReference type="AlphaFoldDB" id="A0A369LC36"/>
<feature type="modified residue" description="4-aspartylphosphate" evidence="1">
    <location>
        <position position="333"/>
    </location>
</feature>
<dbReference type="SMART" id="SM00448">
    <property type="entry name" value="REC"/>
    <property type="match status" value="1"/>
</dbReference>
<dbReference type="OrthoDB" id="9802066at2"/>
<dbReference type="PROSITE" id="PS50110">
    <property type="entry name" value="RESPONSE_REGULATORY"/>
    <property type="match status" value="1"/>
</dbReference>
<dbReference type="InterPro" id="IPR052020">
    <property type="entry name" value="Cyclic_di-GMP/3'3'-cGAMP_PDE"/>
</dbReference>
<dbReference type="InterPro" id="IPR029787">
    <property type="entry name" value="Nucleotide_cyclase"/>
</dbReference>
<dbReference type="InterPro" id="IPR001789">
    <property type="entry name" value="Sig_transdc_resp-reg_receiver"/>
</dbReference>
<evidence type="ECO:0000256" key="1">
    <source>
        <dbReference type="PROSITE-ProRule" id="PRU00169"/>
    </source>
</evidence>
<dbReference type="InterPro" id="IPR011006">
    <property type="entry name" value="CheY-like_superfamily"/>
</dbReference>
<dbReference type="EMBL" id="PPTP01000004">
    <property type="protein sequence ID" value="RDB55766.1"/>
    <property type="molecule type" value="Genomic_DNA"/>
</dbReference>
<dbReference type="Pfam" id="PF00072">
    <property type="entry name" value="Response_reg"/>
    <property type="match status" value="1"/>
</dbReference>
<sequence>MDDKTQGTEQQDQLSDMSRDELDAEIGRLLGVYPVVRFLDEREIEEDESCLLYGGACVCMRGVCKDILRDGGSRTHRVLMGDQVHRASARYVNVDGKPGVLMCAQPIDAVAGGLLSEELLYHDALSGAYNRRFYEDNLRNQHVFAGVAVLDLDDFKLVNDTLGHHAGDVAIKTAVSALRSCIRSSDMLVRYGGDEFVLVIPGISADVFARKLHDMADKVAETPVPGYENINLTVSVGGVLSEGRTVEEAVRQADGLMYKAKGRKNLVITDSDDLDSYEFHKPLLLVVDDSEMNRVILSEMLKDQYEILEADCGEAGIACLEQHGSGISIVLLDIVMPGVDGFDVLSLMSRNGWIDDIPVIMISSEDSDDSVLRAYELGASDYIGRPFDSRIVRQRVSNIMRLYTKQRRLSVMLAQQFYERERESRMLVDIMGGAMELRNGESGPHVKHVRKLTEMMLEHLMRKTDRYHITSSDRSTIAAASTLHDLGKLSIPDNILNKPGRLTPEEFEIMKTHTTIGADMLEGMVQYRDSALVRAARDICRWHHERYDGSGYPDGLKGEEIPISAQVVALVDVYDALTSDRVYKKAFPHEKAMRMILNGDCGAFNPLLIDCLIDLQDRIVAEKDEQDSPPPYFGE</sequence>
<accession>A0A369LC36</accession>